<feature type="compositionally biased region" description="Basic and acidic residues" evidence="2">
    <location>
        <begin position="346"/>
        <end position="355"/>
    </location>
</feature>
<dbReference type="InterPro" id="IPR032013">
    <property type="entry name" value="DUF4795"/>
</dbReference>
<feature type="compositionally biased region" description="Polar residues" evidence="2">
    <location>
        <begin position="312"/>
        <end position="327"/>
    </location>
</feature>
<sequence>MPPATAATKVTLRELADLAIGTPELGAVNFTALHTLIVAMLKCLNLRETRIDFQAPSPEQGLSLELPQASLSAPQLAMPKERRRSSGAGRAPPVLEGQVKELGAQVQDLSRQLKTMGSQVQGIASHVQHLSATASGLDANTRRWLEEKETAMLMPEKPRMEAMKIRKDSEAVSGPRTMELLHDVTEDMKTLKEVHQKAQELPELNPQKLVQRVDELERLIRGREEFLDQIGRKLSVMPVGEEVTMVTWEELEQAITDGWRASQQGSDSTIGLPKRKGQASLTSSDATSTGGSTKHSTADQPLESASGFGPSQPLSATSGTTYPSEGMSSRERSRRPSPAVFPGGEQHPRARDEAGLAKPYHPAVSQFRVESDRRRAREQHSLAHPRRDERDAHPAPFQQDLPPATSARDWHPQVYPDQHGGVYISQGQIYPRLDQHDLGPLETPDMNQLALLHPSTYHPHGIVPHSTGQLGVMPPMVPGRDQQRLELPRTDQPSMVPLSTYQHGMILPGTDQRGVEQPGMDENVMGPLGMDQHGLVPLGMDQHGSVIFSMDQQGLGLPSMDQHGLVPPLRDERGLVSPGLMQVAADQQAFVHPSLETSGFIQPGASQPALVQAGAGQPGVVQPGAGQPALVQPGVGQPGMVQPGAGQPGVVQPGAGQPGVVQPGAGQPGVVQPGAGRHAVVQPGIGQPGMVQPGAGQPGVVQPGTRQPGVVQPGARQPGVGQPRVVQPRAGQPALVQPGARQPGVVQPGAGRPALVQPGAGQPGVVQPSARQPGVVQPGVGQHSVVQPGAGQPGVVQPVVDQSAYPPGWAQPGTYLPGLVQPGADQPGLAQHGTDQPGLMQPHAYLPSLAQPSTDQPGLVQPGMDQPGLVQPGVGQPGLAQPGLAQPGMDQHGLVQPGVGRPGLVQPGMDQRGLAQPGVARPGLVQPGMDQRGLVQPGVARPGLVQPGMDQRGLVQPGVGQPGLVQPGMDQRGLVQPGVGWPGLVQPGMDQQGMVQPGVGQPGLVQPGMYQRGLVQPGMDQWGLVQPGMDQHGLVQPEKGQPDLLQPGAGQHGLVQTGMEQRGLVQPGAGQPGSVQPGTDQGGLVQPATDQPGLVQPGSGQPGLAQPGAGQAGLAQPGAGQPGLVQPSARHLGFVQPGVDQRGLVQPGTDPRGFLKPSIYTPGLVSPDIYPPGPVQPGAYLPGLVQPGAYPRGLVPSGVYPHGLVQPGAYPHSLVQAGAYPHGFVQPGLDQRGLRQPGTDQQGLIPLGTELRRFPTFRADSRNFISPRPYQHSVVPPGRTQHGQVSPLPANQDLALPGIDQEGLVPPETYQHGVMHPGTDQPSPAPLSTGVRSARLDQQHLVSPGPDQRDHAYSTPVSQGVDRYVQVDADPNQTYASNQLGVSTQTTPTQDATFFRRETSLNYLDQVSSEKIDVQSERRESLDKLAPSFPMAVETFRLMGELIGLYVELKENMKDLDEQEAGQTDLEKIQYLLALMVKKTIPPDLQEQLKTLKTLTKEIRQEKAKLDKMQKVVEGDAEQEIGKDMKTGQLTMQLGILRVTVADIEKELAELRESQEQGKVSMENSVSEASLYLQNQLDKLRTIIESMLTSSSTLLSMSMAPHKTLTTLAPGQIDPEATCPACSLDLSHQVSTLVRRYEQLQDMVNNLTTTRPSKKTKLQSQDEELLGHVQRAILQVQGDCEKLNITTSNLIEDHRQKQKDIDVLYQGLEKLEKEKANRENLEMEIGTKADKSALAAKVSRVQFDATTEQLNHMMQELVAKMSGQEQDWQKMLDKLLLEMDTKLDRLELDPVKQLLEDRWKSLRQQLKERSPLYQADEAAAMRRQLLAHFHCLSCDRPLETPVTGQIIPVTPVCPGLPGHRSIRPYTVFELEQVRQQSRNLKLGSAPFPRSDLAQMERSVGRLRTMHSKMLMDIEKVQIHFGGSVKASSQMIRELLQAQCLRSPCYKRVHDPADYTYSTVPRRCGGSHTRTYPYRRNRLQHLAQGLYPTDEIQIAMKHKEVDILGLDGHIYKGRMDTRLPSILSKDTSGVTKQKAKQPRPHVHRQQSLGDNGQLPSRPQSAQMLAGNNSAPSRQWKDRPVSSEGRLSQPNMAHPPSPSEMANVPAGMEIPMDVPPGEGLEEPTRGPRSTSAHRAEQ</sequence>
<keyword evidence="1" id="KW-0175">Coiled coil</keyword>
<feature type="compositionally biased region" description="Polar residues" evidence="2">
    <location>
        <begin position="2125"/>
        <end position="2135"/>
    </location>
</feature>
<dbReference type="PANTHER" id="PTHR46766">
    <property type="entry name" value="GLUTAMINE-RICH PROTEIN 2"/>
    <property type="match status" value="1"/>
</dbReference>
<feature type="region of interest" description="Disordered" evidence="2">
    <location>
        <begin position="816"/>
        <end position="955"/>
    </location>
</feature>
<feature type="region of interest" description="Disordered" evidence="2">
    <location>
        <begin position="74"/>
        <end position="99"/>
    </location>
</feature>
<feature type="coiled-coil region" evidence="1">
    <location>
        <begin position="1485"/>
        <end position="1554"/>
    </location>
</feature>
<accession>A0A9L0RUY1</accession>
<evidence type="ECO:0000256" key="1">
    <source>
        <dbReference type="SAM" id="Coils"/>
    </source>
</evidence>
<reference evidence="4" key="3">
    <citation type="submission" date="2025-09" db="UniProtKB">
        <authorList>
            <consortium name="Ensembl"/>
        </authorList>
    </citation>
    <scope>IDENTIFICATION</scope>
    <source>
        <strain evidence="4">Thoroughbred</strain>
    </source>
</reference>
<protein>
    <submittedName>
        <fullName evidence="4">Glutamine rich 2</fullName>
    </submittedName>
</protein>
<feature type="region of interest" description="Disordered" evidence="2">
    <location>
        <begin position="1025"/>
        <end position="1051"/>
    </location>
</feature>
<proteinExistence type="predicted"/>
<dbReference type="Pfam" id="PF16043">
    <property type="entry name" value="DUF4795"/>
    <property type="match status" value="1"/>
</dbReference>
<organism evidence="4 5">
    <name type="scientific">Equus caballus</name>
    <name type="common">Horse</name>
    <dbReference type="NCBI Taxonomy" id="9796"/>
    <lineage>
        <taxon>Eukaryota</taxon>
        <taxon>Metazoa</taxon>
        <taxon>Chordata</taxon>
        <taxon>Craniata</taxon>
        <taxon>Vertebrata</taxon>
        <taxon>Euteleostomi</taxon>
        <taxon>Mammalia</taxon>
        <taxon>Eutheria</taxon>
        <taxon>Laurasiatheria</taxon>
        <taxon>Perissodactyla</taxon>
        <taxon>Equidae</taxon>
        <taxon>Equus</taxon>
    </lineage>
</organism>
<feature type="compositionally biased region" description="Basic residues" evidence="2">
    <location>
        <begin position="2032"/>
        <end position="2043"/>
    </location>
</feature>
<feature type="compositionally biased region" description="Low complexity" evidence="2">
    <location>
        <begin position="279"/>
        <end position="293"/>
    </location>
</feature>
<evidence type="ECO:0000256" key="2">
    <source>
        <dbReference type="SAM" id="MobiDB-lite"/>
    </source>
</evidence>
<feature type="coiled-coil region" evidence="1">
    <location>
        <begin position="1694"/>
        <end position="1731"/>
    </location>
</feature>
<feature type="region of interest" description="Disordered" evidence="2">
    <location>
        <begin position="2021"/>
        <end position="2135"/>
    </location>
</feature>
<evidence type="ECO:0000313" key="4">
    <source>
        <dbReference type="Ensembl" id="ENSECAP00000065662.1"/>
    </source>
</evidence>
<feature type="region of interest" description="Disordered" evidence="2">
    <location>
        <begin position="1064"/>
        <end position="1125"/>
    </location>
</feature>
<feature type="region of interest" description="Disordered" evidence="2">
    <location>
        <begin position="1275"/>
        <end position="1330"/>
    </location>
</feature>
<name>A0A9L0RUY1_HORSE</name>
<feature type="region of interest" description="Disordered" evidence="2">
    <location>
        <begin position="685"/>
        <end position="799"/>
    </location>
</feature>
<feature type="region of interest" description="Disordered" evidence="2">
    <location>
        <begin position="258"/>
        <end position="421"/>
    </location>
</feature>
<reference evidence="4 5" key="1">
    <citation type="journal article" date="2009" name="Science">
        <title>Genome sequence, comparative analysis, and population genetics of the domestic horse.</title>
        <authorList>
            <consortium name="Broad Institute Genome Sequencing Platform"/>
            <consortium name="Broad Institute Whole Genome Assembly Team"/>
            <person name="Wade C.M."/>
            <person name="Giulotto E."/>
            <person name="Sigurdsson S."/>
            <person name="Zoli M."/>
            <person name="Gnerre S."/>
            <person name="Imsland F."/>
            <person name="Lear T.L."/>
            <person name="Adelson D.L."/>
            <person name="Bailey E."/>
            <person name="Bellone R.R."/>
            <person name="Bloecker H."/>
            <person name="Distl O."/>
            <person name="Edgar R.C."/>
            <person name="Garber M."/>
            <person name="Leeb T."/>
            <person name="Mauceli E."/>
            <person name="MacLeod J.N."/>
            <person name="Penedo M.C.T."/>
            <person name="Raison J.M."/>
            <person name="Sharpe T."/>
            <person name="Vogel J."/>
            <person name="Andersson L."/>
            <person name="Antczak D.F."/>
            <person name="Biagi T."/>
            <person name="Binns M.M."/>
            <person name="Chowdhary B.P."/>
            <person name="Coleman S.J."/>
            <person name="Della Valle G."/>
            <person name="Fryc S."/>
            <person name="Guerin G."/>
            <person name="Hasegawa T."/>
            <person name="Hill E.W."/>
            <person name="Jurka J."/>
            <person name="Kiialainen A."/>
            <person name="Lindgren G."/>
            <person name="Liu J."/>
            <person name="Magnani E."/>
            <person name="Mickelson J.R."/>
            <person name="Murray J."/>
            <person name="Nergadze S.G."/>
            <person name="Onofrio R."/>
            <person name="Pedroni S."/>
            <person name="Piras M.F."/>
            <person name="Raudsepp T."/>
            <person name="Rocchi M."/>
            <person name="Roeed K.H."/>
            <person name="Ryder O.A."/>
            <person name="Searle S."/>
            <person name="Skow L."/>
            <person name="Swinburne J.E."/>
            <person name="Syvaenen A.C."/>
            <person name="Tozaki T."/>
            <person name="Valberg S.J."/>
            <person name="Vaudin M."/>
            <person name="White J.R."/>
            <person name="Zody M.C."/>
            <person name="Lander E.S."/>
            <person name="Lindblad-Toh K."/>
        </authorList>
    </citation>
    <scope>NUCLEOTIDE SEQUENCE [LARGE SCALE GENOMIC DNA]</scope>
    <source>
        <strain evidence="4 5">Thoroughbred</strain>
    </source>
</reference>
<feature type="compositionally biased region" description="Low complexity" evidence="2">
    <location>
        <begin position="785"/>
        <end position="799"/>
    </location>
</feature>
<evidence type="ECO:0000313" key="5">
    <source>
        <dbReference type="Proteomes" id="UP000002281"/>
    </source>
</evidence>
<feature type="compositionally biased region" description="Polar residues" evidence="2">
    <location>
        <begin position="2044"/>
        <end position="2071"/>
    </location>
</feature>
<reference evidence="4" key="2">
    <citation type="submission" date="2025-08" db="UniProtKB">
        <authorList>
            <consortium name="Ensembl"/>
        </authorList>
    </citation>
    <scope>IDENTIFICATION</scope>
    <source>
        <strain evidence="4">Thoroughbred</strain>
    </source>
</reference>
<gene>
    <name evidence="4" type="primary">QRICH2</name>
</gene>
<evidence type="ECO:0000259" key="3">
    <source>
        <dbReference type="Pfam" id="PF16043"/>
    </source>
</evidence>
<dbReference type="PANTHER" id="PTHR46766:SF1">
    <property type="entry name" value="GLUTAMINE-RICH PROTEIN 2"/>
    <property type="match status" value="1"/>
</dbReference>
<feature type="region of interest" description="Disordered" evidence="2">
    <location>
        <begin position="634"/>
        <end position="668"/>
    </location>
</feature>
<feature type="compositionally biased region" description="Low complexity" evidence="2">
    <location>
        <begin position="1096"/>
        <end position="1124"/>
    </location>
</feature>
<feature type="compositionally biased region" description="Low complexity" evidence="2">
    <location>
        <begin position="688"/>
        <end position="704"/>
    </location>
</feature>
<dbReference type="GeneTree" id="ENSGT00940000161294"/>
<dbReference type="Ensembl" id="ENSECAT00000127622.1">
    <property type="protein sequence ID" value="ENSECAP00000065662.1"/>
    <property type="gene ID" value="ENSECAG00000020003.4"/>
</dbReference>
<keyword evidence="5" id="KW-1185">Reference proteome</keyword>
<feature type="compositionally biased region" description="Basic and acidic residues" evidence="2">
    <location>
        <begin position="369"/>
        <end position="393"/>
    </location>
</feature>
<feature type="domain" description="DUF4795" evidence="3">
    <location>
        <begin position="1659"/>
        <end position="1865"/>
    </location>
</feature>
<dbReference type="Proteomes" id="UP000002281">
    <property type="component" value="Chromosome 11"/>
</dbReference>
<feature type="compositionally biased region" description="Low complexity" evidence="2">
    <location>
        <begin position="866"/>
        <end position="879"/>
    </location>
</feature>